<evidence type="ECO:0000313" key="1">
    <source>
        <dbReference type="EMBL" id="KIU01435.1"/>
    </source>
</evidence>
<gene>
    <name evidence="1" type="ORF">QU38_01645</name>
</gene>
<organism evidence="1 2">
    <name type="scientific">Staphylococcus aureus</name>
    <dbReference type="NCBI Taxonomy" id="1280"/>
    <lineage>
        <taxon>Bacteria</taxon>
        <taxon>Bacillati</taxon>
        <taxon>Bacillota</taxon>
        <taxon>Bacilli</taxon>
        <taxon>Bacillales</taxon>
        <taxon>Staphylococcaceae</taxon>
        <taxon>Staphylococcus</taxon>
    </lineage>
</organism>
<name>A0AA40JQA0_STAAU</name>
<protein>
    <submittedName>
        <fullName evidence="1">Uncharacterized protein</fullName>
    </submittedName>
</protein>
<dbReference type="AlphaFoldDB" id="A0AA40JQA0"/>
<dbReference type="Proteomes" id="UP000032274">
    <property type="component" value="Unassembled WGS sequence"/>
</dbReference>
<reference evidence="1 2" key="1">
    <citation type="submission" date="2015-01" db="EMBL/GenBank/DDBJ databases">
        <title>Characterization of Swiss Staphylococcus aureus strains involved in food poisoning.</title>
        <authorList>
            <person name="Crovadore J."/>
            <person name="Chablais R."/>
            <person name="Tonacini J."/>
            <person name="Schnyder B."/>
            <person name="Lefort F."/>
        </authorList>
    </citation>
    <scope>NUCLEOTIDE SEQUENCE [LARGE SCALE GENOMIC DNA]</scope>
    <source>
        <strain evidence="1 2">SA-120</strain>
    </source>
</reference>
<accession>A0AA40JQA0</accession>
<sequence>FVPDAGQRLRGARREIGIAGGDLGDVVAGPAILHPGAVSRGRLVEPVADIGIADRVEVGIAFPDDAAAVQFVIFLDALRIAVGPDPLAARLDDQIIGARTFHRDIGRTSGVPGVDRLAAIGRDAAHGRPGDRRHAPVGALAPFVVIV</sequence>
<comment type="caution">
    <text evidence="1">The sequence shown here is derived from an EMBL/GenBank/DDBJ whole genome shotgun (WGS) entry which is preliminary data.</text>
</comment>
<feature type="non-terminal residue" evidence="1">
    <location>
        <position position="147"/>
    </location>
</feature>
<feature type="non-terminal residue" evidence="1">
    <location>
        <position position="1"/>
    </location>
</feature>
<evidence type="ECO:0000313" key="2">
    <source>
        <dbReference type="Proteomes" id="UP000032274"/>
    </source>
</evidence>
<proteinExistence type="predicted"/>
<dbReference type="EMBL" id="JXIG01000358">
    <property type="protein sequence ID" value="KIU01435.1"/>
    <property type="molecule type" value="Genomic_DNA"/>
</dbReference>